<dbReference type="RefSeq" id="WP_092219581.1">
    <property type="nucleotide sequence ID" value="NZ_FNJI01000003.1"/>
</dbReference>
<protein>
    <submittedName>
        <fullName evidence="3">DNA repair exonuclease SbcCD nuclease subunit</fullName>
    </submittedName>
</protein>
<keyword evidence="3" id="KW-0540">Nuclease</keyword>
<dbReference type="PANTHER" id="PTHR30337">
    <property type="entry name" value="COMPONENT OF ATP-DEPENDENT DSDNA EXONUCLEASE"/>
    <property type="match status" value="1"/>
</dbReference>
<name>A0A1H0KNZ9_9BACT</name>
<dbReference type="Gene3D" id="3.60.21.10">
    <property type="match status" value="1"/>
</dbReference>
<sequence length="419" mass="46147">MFRFLHTADIHLDSPLKGLEAHEDAPADEIRGATRRAFDNLIDLAIDEEVAFVLIAGDLYDGDWKDYNTGLYFAGRMGRLDKAGIQVFIVSGNHDAASNTTKALPLPDNVFIFSHSRPESKKIDDLGVIIHGQGYAFKAVTDNLGAEYPVSESGYFNIGLLHTSLTGRENHASYAPCSLDDLQSKGYDYWALGHVHKREIVSENPTVVFPGNIQGRHIKETGAKGATLVTVEDGTITGVETRDLDVLRWAVCDVDLSTCTTAESVYEAVRAAFEHERDEACGRTVALRLVLTGRCPVHAQLLDRTFVWTEKFRAIAESIGGVWLETVKFKTTRQANLDELVGEDTPIAGLIASIWNLELGNEDPILSIPDLAALQSRLPAEIQTDDDPLWDTSPGKMAELCAEIQEMLISMLLQHGEKK</sequence>
<dbReference type="SUPFAM" id="SSF56300">
    <property type="entry name" value="Metallo-dependent phosphatases"/>
    <property type="match status" value="1"/>
</dbReference>
<dbReference type="EMBL" id="FNJI01000003">
    <property type="protein sequence ID" value="SDO57668.1"/>
    <property type="molecule type" value="Genomic_DNA"/>
</dbReference>
<dbReference type="STRING" id="91360.SAMN05660330_00575"/>
<dbReference type="InterPro" id="IPR004843">
    <property type="entry name" value="Calcineurin-like_PHP"/>
</dbReference>
<evidence type="ECO:0000313" key="4">
    <source>
        <dbReference type="Proteomes" id="UP000199073"/>
    </source>
</evidence>
<dbReference type="InterPro" id="IPR014576">
    <property type="entry name" value="Pesterase_YhaO"/>
</dbReference>
<keyword evidence="1" id="KW-0378">Hydrolase</keyword>
<evidence type="ECO:0000256" key="1">
    <source>
        <dbReference type="ARBA" id="ARBA00022801"/>
    </source>
</evidence>
<reference evidence="3 4" key="1">
    <citation type="submission" date="2016-10" db="EMBL/GenBank/DDBJ databases">
        <authorList>
            <person name="de Groot N.N."/>
        </authorList>
    </citation>
    <scope>NUCLEOTIDE SEQUENCE [LARGE SCALE GENOMIC DNA]</scope>
    <source>
        <strain evidence="3 4">DSM 12130</strain>
    </source>
</reference>
<organism evidence="3 4">
    <name type="scientific">Desulforhopalus singaporensis</name>
    <dbReference type="NCBI Taxonomy" id="91360"/>
    <lineage>
        <taxon>Bacteria</taxon>
        <taxon>Pseudomonadati</taxon>
        <taxon>Thermodesulfobacteriota</taxon>
        <taxon>Desulfobulbia</taxon>
        <taxon>Desulfobulbales</taxon>
        <taxon>Desulfocapsaceae</taxon>
        <taxon>Desulforhopalus</taxon>
    </lineage>
</organism>
<evidence type="ECO:0000259" key="2">
    <source>
        <dbReference type="Pfam" id="PF00149"/>
    </source>
</evidence>
<keyword evidence="4" id="KW-1185">Reference proteome</keyword>
<dbReference type="InterPro" id="IPR050535">
    <property type="entry name" value="DNA_Repair-Maintenance_Comp"/>
</dbReference>
<feature type="domain" description="Calcineurin-like phosphoesterase" evidence="2">
    <location>
        <begin position="2"/>
        <end position="197"/>
    </location>
</feature>
<dbReference type="PIRSF" id="PIRSF033091">
    <property type="entry name" value="Pesterase_YhaO"/>
    <property type="match status" value="1"/>
</dbReference>
<dbReference type="GO" id="GO:0004527">
    <property type="term" value="F:exonuclease activity"/>
    <property type="evidence" value="ECO:0007669"/>
    <property type="project" value="UniProtKB-KW"/>
</dbReference>
<dbReference type="PANTHER" id="PTHR30337:SF7">
    <property type="entry name" value="PHOSPHOESTERASE"/>
    <property type="match status" value="1"/>
</dbReference>
<evidence type="ECO:0000313" key="3">
    <source>
        <dbReference type="EMBL" id="SDO57668.1"/>
    </source>
</evidence>
<keyword evidence="3" id="KW-0269">Exonuclease</keyword>
<dbReference type="AlphaFoldDB" id="A0A1H0KNZ9"/>
<dbReference type="InterPro" id="IPR041796">
    <property type="entry name" value="Mre11_N"/>
</dbReference>
<dbReference type="Proteomes" id="UP000199073">
    <property type="component" value="Unassembled WGS sequence"/>
</dbReference>
<dbReference type="CDD" id="cd00840">
    <property type="entry name" value="MPP_Mre11_N"/>
    <property type="match status" value="1"/>
</dbReference>
<dbReference type="OrthoDB" id="9773856at2"/>
<dbReference type="InterPro" id="IPR029052">
    <property type="entry name" value="Metallo-depent_PP-like"/>
</dbReference>
<gene>
    <name evidence="3" type="ORF">SAMN05660330_00575</name>
</gene>
<accession>A0A1H0KNZ9</accession>
<proteinExistence type="predicted"/>
<dbReference type="Pfam" id="PF00149">
    <property type="entry name" value="Metallophos"/>
    <property type="match status" value="1"/>
</dbReference>